<dbReference type="InterPro" id="IPR012337">
    <property type="entry name" value="RNaseH-like_sf"/>
</dbReference>
<dbReference type="RefSeq" id="WP_179202232.1">
    <property type="nucleotide sequence ID" value="NZ_CP119182.1"/>
</dbReference>
<organism evidence="2 3">
    <name type="scientific">Streptomyces caniscabiei</name>
    <dbReference type="NCBI Taxonomy" id="2746961"/>
    <lineage>
        <taxon>Bacteria</taxon>
        <taxon>Bacillati</taxon>
        <taxon>Actinomycetota</taxon>
        <taxon>Actinomycetes</taxon>
        <taxon>Kitasatosporales</taxon>
        <taxon>Streptomycetaceae</taxon>
        <taxon>Streptomyces</taxon>
    </lineage>
</organism>
<evidence type="ECO:0000313" key="3">
    <source>
        <dbReference type="Proteomes" id="UP000661025"/>
    </source>
</evidence>
<sequence length="147" mass="16284">MPNRCWVADFTHVATFSGVVYVAFVVDTFSRRIVGWSASTTKQTRLVLDALDMGLWQRERDQHPYLPRELLHYSDAGSQYTSFTLAEHLEKADIAASIGSAGDANDNALMEPTIGLFKTEHRFGVLGPGLVVPGRLLCEDCPRKITA</sequence>
<dbReference type="Pfam" id="PF00665">
    <property type="entry name" value="rve"/>
    <property type="match status" value="1"/>
</dbReference>
<feature type="domain" description="Integrase catalytic" evidence="1">
    <location>
        <begin position="1"/>
        <end position="118"/>
    </location>
</feature>
<name>A0A927QJ35_9ACTN</name>
<dbReference type="GO" id="GO:0003676">
    <property type="term" value="F:nucleic acid binding"/>
    <property type="evidence" value="ECO:0007669"/>
    <property type="project" value="InterPro"/>
</dbReference>
<protein>
    <submittedName>
        <fullName evidence="2">DDE-type integrase/transposase/recombinase</fullName>
    </submittedName>
</protein>
<dbReference type="Gene3D" id="3.30.420.10">
    <property type="entry name" value="Ribonuclease H-like superfamily/Ribonuclease H"/>
    <property type="match status" value="1"/>
</dbReference>
<reference evidence="2" key="1">
    <citation type="submission" date="2020-09" db="EMBL/GenBank/DDBJ databases">
        <title>Streptomyces canutascabiei sp. nov., which causes potato common scab and is distributed across the world.</title>
        <authorList>
            <person name="Nguyen H.P."/>
            <person name="Weisberg A.J."/>
            <person name="Chang J.H."/>
            <person name="Clarke C.R."/>
        </authorList>
    </citation>
    <scope>NUCLEOTIDE SEQUENCE</scope>
    <source>
        <strain evidence="2">ID-01-6.2a</strain>
    </source>
</reference>
<dbReference type="GO" id="GO:0015074">
    <property type="term" value="P:DNA integration"/>
    <property type="evidence" value="ECO:0007669"/>
    <property type="project" value="InterPro"/>
</dbReference>
<evidence type="ECO:0000313" key="2">
    <source>
        <dbReference type="EMBL" id="MBD9722504.1"/>
    </source>
</evidence>
<dbReference type="InterPro" id="IPR050900">
    <property type="entry name" value="Transposase_IS3/IS150/IS904"/>
</dbReference>
<dbReference type="InterPro" id="IPR036397">
    <property type="entry name" value="RNaseH_sf"/>
</dbReference>
<dbReference type="PANTHER" id="PTHR46889">
    <property type="entry name" value="TRANSPOSASE INSF FOR INSERTION SEQUENCE IS3B-RELATED"/>
    <property type="match status" value="1"/>
</dbReference>
<dbReference type="SUPFAM" id="SSF53098">
    <property type="entry name" value="Ribonuclease H-like"/>
    <property type="match status" value="1"/>
</dbReference>
<dbReference type="InterPro" id="IPR001584">
    <property type="entry name" value="Integrase_cat-core"/>
</dbReference>
<gene>
    <name evidence="2" type="ORF">IHE70_04450</name>
</gene>
<dbReference type="PROSITE" id="PS50994">
    <property type="entry name" value="INTEGRASE"/>
    <property type="match status" value="1"/>
</dbReference>
<proteinExistence type="predicted"/>
<comment type="caution">
    <text evidence="2">The sequence shown here is derived from an EMBL/GenBank/DDBJ whole genome shotgun (WGS) entry which is preliminary data.</text>
</comment>
<dbReference type="EMBL" id="JACYXT010000001">
    <property type="protein sequence ID" value="MBD9722504.1"/>
    <property type="molecule type" value="Genomic_DNA"/>
</dbReference>
<dbReference type="Proteomes" id="UP000661025">
    <property type="component" value="Unassembled WGS sequence"/>
</dbReference>
<accession>A0A927QJ35</accession>
<dbReference type="GeneID" id="79928652"/>
<evidence type="ECO:0000259" key="1">
    <source>
        <dbReference type="PROSITE" id="PS50994"/>
    </source>
</evidence>
<dbReference type="PANTHER" id="PTHR46889:SF5">
    <property type="entry name" value="INTEGRASE PROTEIN"/>
    <property type="match status" value="1"/>
</dbReference>
<dbReference type="AlphaFoldDB" id="A0A927QJ35"/>